<feature type="region of interest" description="Disordered" evidence="1">
    <location>
        <begin position="21"/>
        <end position="67"/>
    </location>
</feature>
<evidence type="ECO:0000313" key="2">
    <source>
        <dbReference type="Ensembl" id="ENSEBUP00000013792.1"/>
    </source>
</evidence>
<feature type="compositionally biased region" description="Polar residues" evidence="1">
    <location>
        <begin position="180"/>
        <end position="216"/>
    </location>
</feature>
<dbReference type="GeneTree" id="ENSGT01150000288473"/>
<dbReference type="Ensembl" id="ENSEBUT00000014369.1">
    <property type="protein sequence ID" value="ENSEBUP00000013792.1"/>
    <property type="gene ID" value="ENSEBUG00000008698.1"/>
</dbReference>
<feature type="region of interest" description="Disordered" evidence="1">
    <location>
        <begin position="116"/>
        <end position="163"/>
    </location>
</feature>
<organism evidence="2 3">
    <name type="scientific">Eptatretus burgeri</name>
    <name type="common">Inshore hagfish</name>
    <dbReference type="NCBI Taxonomy" id="7764"/>
    <lineage>
        <taxon>Eukaryota</taxon>
        <taxon>Metazoa</taxon>
        <taxon>Chordata</taxon>
        <taxon>Craniata</taxon>
        <taxon>Vertebrata</taxon>
        <taxon>Cyclostomata</taxon>
        <taxon>Myxini</taxon>
        <taxon>Myxiniformes</taxon>
        <taxon>Myxinidae</taxon>
        <taxon>Eptatretinae</taxon>
        <taxon>Eptatretus</taxon>
    </lineage>
</organism>
<feature type="region of interest" description="Disordered" evidence="1">
    <location>
        <begin position="180"/>
        <end position="229"/>
    </location>
</feature>
<protein>
    <submittedName>
        <fullName evidence="2">Uncharacterized protein</fullName>
    </submittedName>
</protein>
<accession>A0A8C4QDF9</accession>
<reference evidence="2" key="2">
    <citation type="submission" date="2025-09" db="UniProtKB">
        <authorList>
            <consortium name="Ensembl"/>
        </authorList>
    </citation>
    <scope>IDENTIFICATION</scope>
</reference>
<feature type="compositionally biased region" description="Basic residues" evidence="1">
    <location>
        <begin position="31"/>
        <end position="43"/>
    </location>
</feature>
<evidence type="ECO:0000313" key="3">
    <source>
        <dbReference type="Proteomes" id="UP000694388"/>
    </source>
</evidence>
<dbReference type="AlphaFoldDB" id="A0A8C4QDF9"/>
<dbReference type="Proteomes" id="UP000694388">
    <property type="component" value="Unplaced"/>
</dbReference>
<feature type="region of interest" description="Disordered" evidence="1">
    <location>
        <begin position="260"/>
        <end position="298"/>
    </location>
</feature>
<reference evidence="2" key="1">
    <citation type="submission" date="2025-08" db="UniProtKB">
        <authorList>
            <consortium name="Ensembl"/>
        </authorList>
    </citation>
    <scope>IDENTIFICATION</scope>
</reference>
<sequence>MRKTQRRFGHGSVVEKIEEEVEEEEEEEVVKKKKKNQEKRKAKMTVERCSQDVGVNQSPHSTRQKTKTTLWKRLKHFFRRTEKKGEHCDDVSCTMKDKMNECPGCQDVGANLSSGSQDLGLNRSPSSQDVGLNRSTGSQDVGLNRSTGSQDVGLNWSTGSQDVGLNWSTGSQDVGLNWSTGSQDVGLNRSTGSQDVGLNRSTGSQDVGLNRSTGSQDVGLPPHTTPKNTKTTVCERLKHFFRRTEKKGKHCDDVSHTMKVKTNECPGSQDVGANRSSGSEDVGQNPSPPHTTPSKKKTTLWRCIMHMFRRIGKKEKHHDDVSQTM</sequence>
<keyword evidence="3" id="KW-1185">Reference proteome</keyword>
<name>A0A8C4QDF9_EPTBU</name>
<feature type="compositionally biased region" description="Polar residues" evidence="1">
    <location>
        <begin position="274"/>
        <end position="285"/>
    </location>
</feature>
<evidence type="ECO:0000256" key="1">
    <source>
        <dbReference type="SAM" id="MobiDB-lite"/>
    </source>
</evidence>
<proteinExistence type="predicted"/>